<keyword evidence="1" id="KW-1133">Transmembrane helix</keyword>
<dbReference type="OrthoDB" id="1375121at2"/>
<evidence type="ECO:0000313" key="2">
    <source>
        <dbReference type="EMBL" id="RPD41772.1"/>
    </source>
</evidence>
<reference evidence="3" key="1">
    <citation type="submission" date="2018-11" db="EMBL/GenBank/DDBJ databases">
        <title>Chitinophaga lutea sp.nov., isolate from arsenic contaminated soil.</title>
        <authorList>
            <person name="Zong Y."/>
        </authorList>
    </citation>
    <scope>NUCLEOTIDE SEQUENCE [LARGE SCALE GENOMIC DNA]</scope>
    <source>
        <strain evidence="3">YLT18</strain>
    </source>
</reference>
<keyword evidence="1" id="KW-0812">Transmembrane</keyword>
<dbReference type="AlphaFoldDB" id="A0A3N4MCW6"/>
<gene>
    <name evidence="2" type="ORF">EG028_06285</name>
</gene>
<organism evidence="2 3">
    <name type="scientific">Chitinophaga barathri</name>
    <dbReference type="NCBI Taxonomy" id="1647451"/>
    <lineage>
        <taxon>Bacteria</taxon>
        <taxon>Pseudomonadati</taxon>
        <taxon>Bacteroidota</taxon>
        <taxon>Chitinophagia</taxon>
        <taxon>Chitinophagales</taxon>
        <taxon>Chitinophagaceae</taxon>
        <taxon>Chitinophaga</taxon>
    </lineage>
</organism>
<name>A0A3N4MCW6_9BACT</name>
<evidence type="ECO:0000313" key="3">
    <source>
        <dbReference type="Proteomes" id="UP000279089"/>
    </source>
</evidence>
<keyword evidence="1" id="KW-0472">Membrane</keyword>
<comment type="caution">
    <text evidence="2">The sequence shown here is derived from an EMBL/GenBank/DDBJ whole genome shotgun (WGS) entry which is preliminary data.</text>
</comment>
<dbReference type="Proteomes" id="UP000279089">
    <property type="component" value="Unassembled WGS sequence"/>
</dbReference>
<feature type="transmembrane region" description="Helical" evidence="1">
    <location>
        <begin position="44"/>
        <end position="64"/>
    </location>
</feature>
<dbReference type="RefSeq" id="WP_120514710.1">
    <property type="nucleotide sequence ID" value="NZ_QXZY01000002.1"/>
</dbReference>
<keyword evidence="3" id="KW-1185">Reference proteome</keyword>
<dbReference type="EMBL" id="RMBX01000003">
    <property type="protein sequence ID" value="RPD41772.1"/>
    <property type="molecule type" value="Genomic_DNA"/>
</dbReference>
<sequence length="71" mass="7632">MKTLGIILIVIGIIMVLIRGFSVTTEKEVLDVGPVEINKKENKWIGWPTYAGGIIAVVGVVLLISGKKQNG</sequence>
<proteinExistence type="predicted"/>
<protein>
    <recommendedName>
        <fullName evidence="4">DUF3185 family protein</fullName>
    </recommendedName>
</protein>
<evidence type="ECO:0000256" key="1">
    <source>
        <dbReference type="SAM" id="Phobius"/>
    </source>
</evidence>
<evidence type="ECO:0008006" key="4">
    <source>
        <dbReference type="Google" id="ProtNLM"/>
    </source>
</evidence>
<accession>A0A3N4MCW6</accession>